<dbReference type="SUPFAM" id="SSF49879">
    <property type="entry name" value="SMAD/FHA domain"/>
    <property type="match status" value="1"/>
</dbReference>
<dbReference type="Gene3D" id="2.60.200.20">
    <property type="match status" value="1"/>
</dbReference>
<evidence type="ECO:0000256" key="8">
    <source>
        <dbReference type="SAM" id="MobiDB-lite"/>
    </source>
</evidence>
<keyword evidence="4 5" id="KW-0505">Motor protein</keyword>
<feature type="domain" description="Kinesin motor" evidence="9">
    <location>
        <begin position="3"/>
        <end position="360"/>
    </location>
</feature>
<evidence type="ECO:0000256" key="7">
    <source>
        <dbReference type="SAM" id="Coils"/>
    </source>
</evidence>
<comment type="similarity">
    <text evidence="5 6">Belongs to the TRAFAC class myosin-kinesin ATPase superfamily. Kinesin family.</text>
</comment>
<dbReference type="CDD" id="cd01365">
    <property type="entry name" value="KISc_KIF1A_KIF1B"/>
    <property type="match status" value="1"/>
</dbReference>
<evidence type="ECO:0000259" key="9">
    <source>
        <dbReference type="PROSITE" id="PS50067"/>
    </source>
</evidence>
<dbReference type="FunFam" id="3.40.850.10:FF:000021">
    <property type="entry name" value="kinesin-like protein KIF16B isoform X1"/>
    <property type="match status" value="1"/>
</dbReference>
<name>A0A2G8JST2_STIJA</name>
<dbReference type="GO" id="GO:0007018">
    <property type="term" value="P:microtubule-based movement"/>
    <property type="evidence" value="ECO:0007669"/>
    <property type="project" value="InterPro"/>
</dbReference>
<feature type="region of interest" description="Disordered" evidence="8">
    <location>
        <begin position="874"/>
        <end position="919"/>
    </location>
</feature>
<dbReference type="GO" id="GO:0003777">
    <property type="term" value="F:microtubule motor activity"/>
    <property type="evidence" value="ECO:0007669"/>
    <property type="project" value="InterPro"/>
</dbReference>
<comment type="caution">
    <text evidence="10">The sequence shown here is derived from an EMBL/GenBank/DDBJ whole genome shotgun (WGS) entry which is preliminary data.</text>
</comment>
<dbReference type="InterPro" id="IPR008984">
    <property type="entry name" value="SMAD_FHA_dom_sf"/>
</dbReference>
<dbReference type="InterPro" id="IPR027417">
    <property type="entry name" value="P-loop_NTPase"/>
</dbReference>
<dbReference type="Proteomes" id="UP000230750">
    <property type="component" value="Unassembled WGS sequence"/>
</dbReference>
<evidence type="ECO:0000256" key="5">
    <source>
        <dbReference type="PROSITE-ProRule" id="PRU00283"/>
    </source>
</evidence>
<dbReference type="Pfam" id="PF00225">
    <property type="entry name" value="Kinesin"/>
    <property type="match status" value="1"/>
</dbReference>
<dbReference type="PRINTS" id="PR00380">
    <property type="entry name" value="KINESINHEAVY"/>
</dbReference>
<dbReference type="PROSITE" id="PS00411">
    <property type="entry name" value="KINESIN_MOTOR_1"/>
    <property type="match status" value="1"/>
</dbReference>
<keyword evidence="2 5" id="KW-0067">ATP-binding</keyword>
<dbReference type="PANTHER" id="PTHR47117">
    <property type="entry name" value="STAR-RELATED LIPID TRANSFER PROTEIN 9"/>
    <property type="match status" value="1"/>
</dbReference>
<feature type="coiled-coil region" evidence="7">
    <location>
        <begin position="595"/>
        <end position="789"/>
    </location>
</feature>
<dbReference type="InterPro" id="IPR019821">
    <property type="entry name" value="Kinesin_motor_CS"/>
</dbReference>
<keyword evidence="11" id="KW-1185">Reference proteome</keyword>
<evidence type="ECO:0000313" key="11">
    <source>
        <dbReference type="Proteomes" id="UP000230750"/>
    </source>
</evidence>
<dbReference type="GO" id="GO:0005874">
    <property type="term" value="C:microtubule"/>
    <property type="evidence" value="ECO:0007669"/>
    <property type="project" value="UniProtKB-KW"/>
</dbReference>
<reference evidence="10 11" key="1">
    <citation type="journal article" date="2017" name="PLoS Biol.">
        <title>The sea cucumber genome provides insights into morphological evolution and visceral regeneration.</title>
        <authorList>
            <person name="Zhang X."/>
            <person name="Sun L."/>
            <person name="Yuan J."/>
            <person name="Sun Y."/>
            <person name="Gao Y."/>
            <person name="Zhang L."/>
            <person name="Li S."/>
            <person name="Dai H."/>
            <person name="Hamel J.F."/>
            <person name="Liu C."/>
            <person name="Yu Y."/>
            <person name="Liu S."/>
            <person name="Lin W."/>
            <person name="Guo K."/>
            <person name="Jin S."/>
            <person name="Xu P."/>
            <person name="Storey K.B."/>
            <person name="Huan P."/>
            <person name="Zhang T."/>
            <person name="Zhou Y."/>
            <person name="Zhang J."/>
            <person name="Lin C."/>
            <person name="Li X."/>
            <person name="Xing L."/>
            <person name="Huo D."/>
            <person name="Sun M."/>
            <person name="Wang L."/>
            <person name="Mercier A."/>
            <person name="Li F."/>
            <person name="Yang H."/>
            <person name="Xiang J."/>
        </authorList>
    </citation>
    <scope>NUCLEOTIDE SEQUENCE [LARGE SCALE GENOMIC DNA]</scope>
    <source>
        <strain evidence="10">Shaxun</strain>
        <tissue evidence="10">Muscle</tissue>
    </source>
</reference>
<dbReference type="EMBL" id="MRZV01001315">
    <property type="protein sequence ID" value="PIK38770.1"/>
    <property type="molecule type" value="Genomic_DNA"/>
</dbReference>
<dbReference type="InterPro" id="IPR000253">
    <property type="entry name" value="FHA_dom"/>
</dbReference>
<dbReference type="CDD" id="cd22708">
    <property type="entry name" value="FHA_KIF16"/>
    <property type="match status" value="1"/>
</dbReference>
<keyword evidence="3 7" id="KW-0175">Coiled coil</keyword>
<proteinExistence type="inferred from homology"/>
<dbReference type="Gene3D" id="3.40.850.10">
    <property type="entry name" value="Kinesin motor domain"/>
    <property type="match status" value="1"/>
</dbReference>
<dbReference type="STRING" id="307972.A0A2G8JST2"/>
<keyword evidence="1 5" id="KW-0547">Nucleotide-binding</keyword>
<dbReference type="GO" id="GO:0008017">
    <property type="term" value="F:microtubule binding"/>
    <property type="evidence" value="ECO:0007669"/>
    <property type="project" value="InterPro"/>
</dbReference>
<accession>A0A2G8JST2</accession>
<dbReference type="SUPFAM" id="SSF52540">
    <property type="entry name" value="P-loop containing nucleoside triphosphate hydrolases"/>
    <property type="match status" value="1"/>
</dbReference>
<gene>
    <name evidence="10" type="ORF">BSL78_24383</name>
</gene>
<dbReference type="GO" id="GO:0005524">
    <property type="term" value="F:ATP binding"/>
    <property type="evidence" value="ECO:0007669"/>
    <property type="project" value="UniProtKB-UniRule"/>
</dbReference>
<dbReference type="PROSITE" id="PS50067">
    <property type="entry name" value="KINESIN_MOTOR_2"/>
    <property type="match status" value="1"/>
</dbReference>
<sequence>MASVKVAVRVRPINQREVNLGSTCIISVEGNKTSITNLKIPAGLAAGRDIGRERVKSFTYDYSYWSVNSNDDIFASQELVHSHLGTDVLKAAFEGYNACIFAYGQTGSGKSYTMMGEEHCPGLIPRICEGLYQRIQAQDDEAVSYRTEVSYLEIYCERVRDLLRDSKDHNLKVREHPRDGPYVQNLSTHLVSDYKDIKTLMDKGNNQRTTASTNMNNVSSRSHAIFTIRFTQAKFNADMPSETVSKINLVDLAGSERANSTGATGERLKEGANINKSLVTLGNVISALADVSLASNNPKPTRGKRKSLFIPYRDSVLTWLLKDSLGGNSKTIMVAAISPADVNYGETLSTLRYANRAKDIINKPTINEDPNIKLIRELRSEIAQLKKRLGDMGGDNSVGEKEIAVVDKLHESEARVKLLTEEWATKWKDAQKLMQDKNLALRSDGNIIMVDIELPHLIAIDNDMLSTGLKIYHIHEGKTSVGNISAKEKPDIALSGHDVEEFHCYLTSAEGKVWLDPCGKALCAVNGKVIEAPIQLKQGCLVSVGKTNLFRFNHPADAQRMRLEMKSSSLSDLSNLKSKENLLASTFFQTYGMEKDENRESLEQLADKKSEVEDLTKKIEEKEKEHKAKLERKKAEVKEMQEQLERLKAEGAEADQRVKKASQVVDQQQKRLARRSANLMEQVEKFERQKVAQEKEIEDKIMELEKRRKQLLEERDQALAKVEEEKAVSKRRREEMGEQVRDLESKQATELMELQRELLCKRESLERKVVKQEKELRIETEKLDQKAAQLDGLLRTVSVLLMMRSTADIIDDVKITVVENNGIMHLSRSYEAKREELQKERNEERHFLDMEREKVEAHRAKHQLAIQLAEKMEETTRKQLSRESQDIAKARDDFERRKQRQLETMEEADKKMRPRPSHS</sequence>
<dbReference type="AlphaFoldDB" id="A0A2G8JST2"/>
<dbReference type="OrthoDB" id="3176171at2759"/>
<evidence type="ECO:0000256" key="2">
    <source>
        <dbReference type="ARBA" id="ARBA00022840"/>
    </source>
</evidence>
<dbReference type="InterPro" id="IPR036961">
    <property type="entry name" value="Kinesin_motor_dom_sf"/>
</dbReference>
<dbReference type="PANTHER" id="PTHR47117:SF6">
    <property type="entry name" value="KINESIN-LIKE PROTEIN KIF16B"/>
    <property type="match status" value="1"/>
</dbReference>
<evidence type="ECO:0000256" key="6">
    <source>
        <dbReference type="RuleBase" id="RU000394"/>
    </source>
</evidence>
<dbReference type="SMART" id="SM00129">
    <property type="entry name" value="KISc"/>
    <property type="match status" value="1"/>
</dbReference>
<feature type="compositionally biased region" description="Basic and acidic residues" evidence="8">
    <location>
        <begin position="874"/>
        <end position="911"/>
    </location>
</feature>
<protein>
    <recommendedName>
        <fullName evidence="6">Kinesin-like protein</fullName>
    </recommendedName>
</protein>
<evidence type="ECO:0000256" key="3">
    <source>
        <dbReference type="ARBA" id="ARBA00023054"/>
    </source>
</evidence>
<feature type="binding site" evidence="5">
    <location>
        <begin position="104"/>
        <end position="111"/>
    </location>
    <ligand>
        <name>ATP</name>
        <dbReference type="ChEBI" id="CHEBI:30616"/>
    </ligand>
</feature>
<dbReference type="Pfam" id="PF00498">
    <property type="entry name" value="FHA"/>
    <property type="match status" value="1"/>
</dbReference>
<organism evidence="10 11">
    <name type="scientific">Stichopus japonicus</name>
    <name type="common">Sea cucumber</name>
    <dbReference type="NCBI Taxonomy" id="307972"/>
    <lineage>
        <taxon>Eukaryota</taxon>
        <taxon>Metazoa</taxon>
        <taxon>Echinodermata</taxon>
        <taxon>Eleutherozoa</taxon>
        <taxon>Echinozoa</taxon>
        <taxon>Holothuroidea</taxon>
        <taxon>Aspidochirotacea</taxon>
        <taxon>Aspidochirotida</taxon>
        <taxon>Stichopodidae</taxon>
        <taxon>Apostichopus</taxon>
    </lineage>
</organism>
<evidence type="ECO:0000256" key="4">
    <source>
        <dbReference type="ARBA" id="ARBA00023175"/>
    </source>
</evidence>
<evidence type="ECO:0000313" key="10">
    <source>
        <dbReference type="EMBL" id="PIK38770.1"/>
    </source>
</evidence>
<dbReference type="InterPro" id="IPR001752">
    <property type="entry name" value="Kinesin_motor_dom"/>
</dbReference>
<evidence type="ECO:0000256" key="1">
    <source>
        <dbReference type="ARBA" id="ARBA00022741"/>
    </source>
</evidence>
<keyword evidence="6" id="KW-0493">Microtubule</keyword>